<comment type="similarity">
    <text evidence="1 4">Belongs to the UDP-glycosyltransferase family.</text>
</comment>
<keyword evidence="5" id="KW-0472">Membrane</keyword>
<protein>
    <recommendedName>
        <fullName evidence="8">UDP-glucuronosyltransferase</fullName>
    </recommendedName>
</protein>
<evidence type="ECO:0000256" key="1">
    <source>
        <dbReference type="ARBA" id="ARBA00009995"/>
    </source>
</evidence>
<dbReference type="GO" id="GO:0008194">
    <property type="term" value="F:UDP-glycosyltransferase activity"/>
    <property type="evidence" value="ECO:0007669"/>
    <property type="project" value="InterPro"/>
</dbReference>
<dbReference type="InterPro" id="IPR050271">
    <property type="entry name" value="UDP-glycosyltransferase"/>
</dbReference>
<evidence type="ECO:0000256" key="2">
    <source>
        <dbReference type="ARBA" id="ARBA00022676"/>
    </source>
</evidence>
<dbReference type="PANTHER" id="PTHR48043">
    <property type="entry name" value="EG:EG0003.4 PROTEIN-RELATED"/>
    <property type="match status" value="1"/>
</dbReference>
<dbReference type="AlphaFoldDB" id="A0A922MDL2"/>
<reference evidence="6" key="1">
    <citation type="journal article" date="2021" name="G3 (Bethesda)">
        <title>Genome and transcriptome analysis of the beet armyworm Spodoptera exigua reveals targets for pest control. .</title>
        <authorList>
            <person name="Simon S."/>
            <person name="Breeschoten T."/>
            <person name="Jansen H.J."/>
            <person name="Dirks R.P."/>
            <person name="Schranz M.E."/>
            <person name="Ros V.I.D."/>
        </authorList>
    </citation>
    <scope>NUCLEOTIDE SEQUENCE</scope>
    <source>
        <strain evidence="6">TB_SE_WUR_2020</strain>
    </source>
</reference>
<evidence type="ECO:0000256" key="3">
    <source>
        <dbReference type="ARBA" id="ARBA00022679"/>
    </source>
</evidence>
<dbReference type="EMBL" id="JACEFF010000611">
    <property type="protein sequence ID" value="KAH9634395.1"/>
    <property type="molecule type" value="Genomic_DNA"/>
</dbReference>
<name>A0A922MDL2_SPOEX</name>
<dbReference type="PANTHER" id="PTHR48043:SF159">
    <property type="entry name" value="EG:EG0003.4 PROTEIN-RELATED"/>
    <property type="match status" value="1"/>
</dbReference>
<evidence type="ECO:0008006" key="8">
    <source>
        <dbReference type="Google" id="ProtNLM"/>
    </source>
</evidence>
<keyword evidence="3 4" id="KW-0808">Transferase</keyword>
<dbReference type="Gene3D" id="3.40.50.2000">
    <property type="entry name" value="Glycogen Phosphorylase B"/>
    <property type="match status" value="2"/>
</dbReference>
<proteinExistence type="inferred from homology"/>
<dbReference type="FunFam" id="3.40.50.2000:FF:000050">
    <property type="entry name" value="UDP-glucuronosyltransferase"/>
    <property type="match status" value="1"/>
</dbReference>
<organism evidence="6 7">
    <name type="scientific">Spodoptera exigua</name>
    <name type="common">Beet armyworm</name>
    <name type="synonym">Noctua fulgens</name>
    <dbReference type="NCBI Taxonomy" id="7107"/>
    <lineage>
        <taxon>Eukaryota</taxon>
        <taxon>Metazoa</taxon>
        <taxon>Ecdysozoa</taxon>
        <taxon>Arthropoda</taxon>
        <taxon>Hexapoda</taxon>
        <taxon>Insecta</taxon>
        <taxon>Pterygota</taxon>
        <taxon>Neoptera</taxon>
        <taxon>Endopterygota</taxon>
        <taxon>Lepidoptera</taxon>
        <taxon>Glossata</taxon>
        <taxon>Ditrysia</taxon>
        <taxon>Noctuoidea</taxon>
        <taxon>Noctuidae</taxon>
        <taxon>Amphipyrinae</taxon>
        <taxon>Spodoptera</taxon>
    </lineage>
</organism>
<keyword evidence="2 4" id="KW-0328">Glycosyltransferase</keyword>
<evidence type="ECO:0000313" key="6">
    <source>
        <dbReference type="EMBL" id="KAH9634395.1"/>
    </source>
</evidence>
<sequence>MFILFTKNKDFGASQNQYAIENQSVRMLVFYIASVLISVNEAARILAVFPTPSISHQIVFRPITQELAKRGHDVTIITTDPAFPKGDSPTNLTEINVHDISYKLWHDRLLTAVGKGQQNDLKSQIERYYATILEIVLQQLQNNEVQKVINDKNKKFDLLFLEACVRPALLYSHIYKAPVIQVSSFGAMPGNLEAVGAPDHPILYPNIFRQKTNNITMWEKFVEIFKYYAFNKIHKSFEETETAAIRKVIGADMPEVGELFKNVHMLYLNVHPVFEGIRPVPPNVVYMGGLHQNPVKELPKDLKTYLDNSKNGVIYVSFGTNVLSDQLPNKIEDMVKVLSRLPYDVLFKWDYDELPGRPKNIRVSKWLPQSDLLRHPKIKLFITQGGLQSTDEAITAGVPLIGLPMLGDQWFNVERYEYHRIGMRIDWDTFTEEKFENAVIKIIGDESYRQNVVKLQTLIHDQPMRPLERAIWWTEHVLRHGGARHLRGPAANMPWSDYHELNLALILISSVLILIFIFIALIYYVCINCSTLKKLKAD</sequence>
<dbReference type="CDD" id="cd03784">
    <property type="entry name" value="GT1_Gtf-like"/>
    <property type="match status" value="1"/>
</dbReference>
<feature type="transmembrane region" description="Helical" evidence="5">
    <location>
        <begin position="503"/>
        <end position="526"/>
    </location>
</feature>
<dbReference type="Proteomes" id="UP000814243">
    <property type="component" value="Unassembled WGS sequence"/>
</dbReference>
<dbReference type="Pfam" id="PF00201">
    <property type="entry name" value="UDPGT"/>
    <property type="match status" value="1"/>
</dbReference>
<dbReference type="SUPFAM" id="SSF53756">
    <property type="entry name" value="UDP-Glycosyltransferase/glycogen phosphorylase"/>
    <property type="match status" value="1"/>
</dbReference>
<gene>
    <name evidence="6" type="ORF">HF086_000221</name>
</gene>
<accession>A0A922MDL2</accession>
<dbReference type="InterPro" id="IPR002213">
    <property type="entry name" value="UDP_glucos_trans"/>
</dbReference>
<dbReference type="PROSITE" id="PS00375">
    <property type="entry name" value="UDPGT"/>
    <property type="match status" value="1"/>
</dbReference>
<evidence type="ECO:0000313" key="7">
    <source>
        <dbReference type="Proteomes" id="UP000814243"/>
    </source>
</evidence>
<keyword evidence="5" id="KW-0812">Transmembrane</keyword>
<comment type="caution">
    <text evidence="6">The sequence shown here is derived from an EMBL/GenBank/DDBJ whole genome shotgun (WGS) entry which is preliminary data.</text>
</comment>
<keyword evidence="5" id="KW-1133">Transmembrane helix</keyword>
<evidence type="ECO:0000256" key="4">
    <source>
        <dbReference type="RuleBase" id="RU003718"/>
    </source>
</evidence>
<evidence type="ECO:0000256" key="5">
    <source>
        <dbReference type="SAM" id="Phobius"/>
    </source>
</evidence>
<dbReference type="InterPro" id="IPR035595">
    <property type="entry name" value="UDP_glycos_trans_CS"/>
</dbReference>